<sequence length="671" mass="76196">MRPNEGSLFMDFEMDLSACEIFKHIGVLVVEGRLPENKCGRKAGVHSWPLSRNSFKECCTNDLSKQANQLCSLVEKTRDKIDLAFNKKQIVNIDVICNQDETFIERLSIANSKSLNDYCLLEQWKIEIMRKSEESYRNTYSSTEMVFQAIRSFLHFSQLSAWWSKTNGANPRNIIFKISSCSSKLHFGSAPTVHTFPKLDISSFEYIQTTVHSLPRMELSYILSLIKKSKNELISNINTIPLQNSWFVDSLTPERTVADSFIGKRKDTNLDLYFSENSRSMFHMGIKNPKLDSNIENVKISNPETTTTSSESYKMDLDVTYTCNMQDRHNILTDLMQDFELGNNDQVIHFNKTKPNSECSYGNLLTNKVDQQTKGPKSRSKSVSPHFTSRFQAFSQDNSKTKPISARRLLMGGITTAEFNANTGLPLSSSPAPMKKIRKLSIGNCCEDFSTSNSSDEYIVLSKSAPASTSLLGNFEESVLKGRMPINRNLEGFRAELGASGSFCPKHVVLPIKVHYFQLSEDKSVPSPYLGHISLCDSLLPGRKYRVPKKGTVQLTVFNPNDTVVKMFIVLYNYTDMPPSSRTFLRQRIFSKRKDLKTLEDSQVLHYLVHLSFISSKHSRIYLHTDIQILFPQQTPDGQMFTITDGPTDPKYTPFAKYSSFSNDVYDQTNG</sequence>
<organism evidence="4 5">
    <name type="scientific">Hydra vulgaris</name>
    <name type="common">Hydra</name>
    <name type="synonym">Hydra attenuata</name>
    <dbReference type="NCBI Taxonomy" id="6087"/>
    <lineage>
        <taxon>Eukaryota</taxon>
        <taxon>Metazoa</taxon>
        <taxon>Cnidaria</taxon>
        <taxon>Hydrozoa</taxon>
        <taxon>Hydroidolina</taxon>
        <taxon>Anthoathecata</taxon>
        <taxon>Aplanulata</taxon>
        <taxon>Hydridae</taxon>
        <taxon>Hydra</taxon>
    </lineage>
</organism>
<dbReference type="Proteomes" id="UP001652625">
    <property type="component" value="Chromosome 09"/>
</dbReference>
<evidence type="ECO:0000313" key="5">
    <source>
        <dbReference type="RefSeq" id="XP_065662323.1"/>
    </source>
</evidence>
<proteinExistence type="inferred from homology"/>
<comment type="similarity">
    <text evidence="1">Belongs to the ATOS family.</text>
</comment>
<name>A0ABM4CKP3_HYDVU</name>
<protein>
    <submittedName>
        <fullName evidence="5">Atos homolog protein A isoform X2</fullName>
    </submittedName>
</protein>
<evidence type="ECO:0000313" key="4">
    <source>
        <dbReference type="Proteomes" id="UP001652625"/>
    </source>
</evidence>
<accession>A0ABM4CKP3</accession>
<dbReference type="SMART" id="SM01177">
    <property type="entry name" value="DUF4210"/>
    <property type="match status" value="1"/>
</dbReference>
<dbReference type="Pfam" id="PF13889">
    <property type="entry name" value="Chromosome_seg"/>
    <property type="match status" value="1"/>
</dbReference>
<dbReference type="GeneID" id="100207864"/>
<gene>
    <name evidence="5" type="primary">LOC100207864</name>
</gene>
<evidence type="ECO:0000259" key="3">
    <source>
        <dbReference type="SMART" id="SM01177"/>
    </source>
</evidence>
<dbReference type="RefSeq" id="XP_065662323.1">
    <property type="nucleotide sequence ID" value="XM_065806251.1"/>
</dbReference>
<evidence type="ECO:0000256" key="1">
    <source>
        <dbReference type="ARBA" id="ARBA00034497"/>
    </source>
</evidence>
<dbReference type="PANTHER" id="PTHR13199">
    <property type="entry name" value="GH03947P"/>
    <property type="match status" value="1"/>
</dbReference>
<evidence type="ECO:0000256" key="2">
    <source>
        <dbReference type="SAM" id="MobiDB-lite"/>
    </source>
</evidence>
<feature type="domain" description="Atos-like conserved" evidence="3">
    <location>
        <begin position="471"/>
        <end position="530"/>
    </location>
</feature>
<reference evidence="5" key="1">
    <citation type="submission" date="2025-08" db="UniProtKB">
        <authorList>
            <consortium name="RefSeq"/>
        </authorList>
    </citation>
    <scope>IDENTIFICATION</scope>
</reference>
<dbReference type="InterPro" id="IPR051506">
    <property type="entry name" value="ATOS_Transcription_Regulators"/>
</dbReference>
<dbReference type="Pfam" id="PF13915">
    <property type="entry name" value="DUF4210"/>
    <property type="match status" value="1"/>
</dbReference>
<dbReference type="PANTHER" id="PTHR13199:SF11">
    <property type="entry name" value="PROTEIN ATOSSA"/>
    <property type="match status" value="1"/>
</dbReference>
<keyword evidence="4" id="KW-1185">Reference proteome</keyword>
<dbReference type="InterPro" id="IPR033473">
    <property type="entry name" value="Atos-like_C"/>
</dbReference>
<feature type="region of interest" description="Disordered" evidence="2">
    <location>
        <begin position="370"/>
        <end position="400"/>
    </location>
</feature>
<dbReference type="InterPro" id="IPR025261">
    <property type="entry name" value="Atos-like_cons_dom"/>
</dbReference>